<feature type="domain" description="Acyl-CoA thioesterase-like C-terminal" evidence="1">
    <location>
        <begin position="4"/>
        <end position="77"/>
    </location>
</feature>
<reference evidence="2 3" key="1">
    <citation type="submission" date="2018-04" db="EMBL/GenBank/DDBJ databases">
        <title>Complete genome sequences of Streptomyces lydicus strain WYEC and characterization of antagonistic properties of biological control agents.</title>
        <authorList>
            <person name="Mariita R.M."/>
            <person name="Sello J.K."/>
        </authorList>
    </citation>
    <scope>NUCLEOTIDE SEQUENCE [LARGE SCALE GENOMIC DNA]</scope>
    <source>
        <strain evidence="2 3">WYEC 108</strain>
    </source>
</reference>
<gene>
    <name evidence="2" type="ORF">DDE74_34120</name>
</gene>
<accession>A0A3Q9KEJ2</accession>
<organism evidence="2 3">
    <name type="scientific">Streptomyces lydicus</name>
    <dbReference type="NCBI Taxonomy" id="47763"/>
    <lineage>
        <taxon>Bacteria</taxon>
        <taxon>Bacillati</taxon>
        <taxon>Actinomycetota</taxon>
        <taxon>Actinomycetes</taxon>
        <taxon>Kitasatosporales</taxon>
        <taxon>Streptomycetaceae</taxon>
        <taxon>Streptomyces</taxon>
    </lineage>
</organism>
<proteinExistence type="predicted"/>
<evidence type="ECO:0000259" key="1">
    <source>
        <dbReference type="Pfam" id="PF20789"/>
    </source>
</evidence>
<dbReference type="Pfam" id="PF20789">
    <property type="entry name" value="4HBT_3C"/>
    <property type="match status" value="1"/>
</dbReference>
<evidence type="ECO:0000313" key="3">
    <source>
        <dbReference type="Proteomes" id="UP000275579"/>
    </source>
</evidence>
<evidence type="ECO:0000313" key="2">
    <source>
        <dbReference type="EMBL" id="AZS75281.1"/>
    </source>
</evidence>
<protein>
    <recommendedName>
        <fullName evidence="1">Acyl-CoA thioesterase-like C-terminal domain-containing protein</fullName>
    </recommendedName>
</protein>
<name>A0A3Q9KEJ2_9ACTN</name>
<dbReference type="AlphaFoldDB" id="A0A3Q9KEJ2"/>
<sequence>MLVLGEPDTPFGRLMVIADSCWSVCRRIDMMKHFAINTEITMHCHRLPESDWLRLDGTTVTSPGGTAVSHAAMGDRRDECAYPGASTKASDGDTRRCASPVTYCPSPGARIRD</sequence>
<dbReference type="Proteomes" id="UP000275579">
    <property type="component" value="Chromosome"/>
</dbReference>
<dbReference type="RefSeq" id="WP_127154044.1">
    <property type="nucleotide sequence ID" value="NZ_CP029042.1"/>
</dbReference>
<dbReference type="EMBL" id="CP029042">
    <property type="protein sequence ID" value="AZS75281.1"/>
    <property type="molecule type" value="Genomic_DNA"/>
</dbReference>
<dbReference type="InterPro" id="IPR049450">
    <property type="entry name" value="ACOT8-like_C"/>
</dbReference>